<dbReference type="InterPro" id="IPR004843">
    <property type="entry name" value="Calcineurin-like_PHP"/>
</dbReference>
<dbReference type="STRING" id="1423751.FC38_GL000291"/>
<dbReference type="InterPro" id="IPR029052">
    <property type="entry name" value="Metallo-depent_PP-like"/>
</dbReference>
<dbReference type="SUPFAM" id="SSF56300">
    <property type="entry name" value="Metallo-dependent phosphatases"/>
    <property type="match status" value="1"/>
</dbReference>
<dbReference type="GO" id="GO:0004527">
    <property type="term" value="F:exonuclease activity"/>
    <property type="evidence" value="ECO:0007669"/>
    <property type="project" value="UniProtKB-KW"/>
</dbReference>
<dbReference type="EMBL" id="AYZO01000011">
    <property type="protein sequence ID" value="KRN12816.1"/>
    <property type="molecule type" value="Genomic_DNA"/>
</dbReference>
<evidence type="ECO:0000259" key="2">
    <source>
        <dbReference type="Pfam" id="PF00149"/>
    </source>
</evidence>
<dbReference type="InterPro" id="IPR014576">
    <property type="entry name" value="Pesterase_YhaO"/>
</dbReference>
<dbReference type="OrthoDB" id="9773856at2"/>
<evidence type="ECO:0000313" key="3">
    <source>
        <dbReference type="EMBL" id="CCI87094.1"/>
    </source>
</evidence>
<comment type="caution">
    <text evidence="3">The sequence shown here is derived from an EMBL/GenBank/DDBJ whole genome shotgun (WGS) entry which is preliminary data.</text>
</comment>
<reference evidence="3 5" key="1">
    <citation type="submission" date="2012-06" db="EMBL/GenBank/DDBJ databases">
        <title>Draft genome sequence of Lactobacillus gigeriorum CRBIP 24.85T, isolated from chicken crop.</title>
        <authorList>
            <person name="Cousin S."/>
            <person name="Ma L."/>
            <person name="Creno S."/>
            <person name="Clermont D."/>
            <person name="Loux V."/>
            <person name="Bizet C."/>
            <person name="Bouchier C."/>
        </authorList>
    </citation>
    <scope>NUCLEOTIDE SEQUENCE [LARGE SCALE GENOMIC DNA]</scope>
    <source>
        <strain evidence="5">CRBIP 24.85T</strain>
        <strain evidence="3">Type strain: CRBIP 24.85</strain>
    </source>
</reference>
<dbReference type="InterPro" id="IPR050535">
    <property type="entry name" value="DNA_Repair-Maintenance_Comp"/>
</dbReference>
<proteinExistence type="predicted"/>
<dbReference type="Gene3D" id="3.60.21.10">
    <property type="match status" value="1"/>
</dbReference>
<keyword evidence="3" id="KW-0269">Exonuclease</keyword>
<evidence type="ECO:0000313" key="5">
    <source>
        <dbReference type="Proteomes" id="UP000009326"/>
    </source>
</evidence>
<feature type="domain" description="Calcineurin-like phosphoesterase" evidence="2">
    <location>
        <begin position="1"/>
        <end position="200"/>
    </location>
</feature>
<dbReference type="InterPro" id="IPR041796">
    <property type="entry name" value="Mre11_N"/>
</dbReference>
<dbReference type="Pfam" id="PF00149">
    <property type="entry name" value="Metallophos"/>
    <property type="match status" value="1"/>
</dbReference>
<organism evidence="3 5">
    <name type="scientific">Lactobacillus gigeriorum DSM 23908 = CRBIP 24.85</name>
    <dbReference type="NCBI Taxonomy" id="1423751"/>
    <lineage>
        <taxon>Bacteria</taxon>
        <taxon>Bacillati</taxon>
        <taxon>Bacillota</taxon>
        <taxon>Bacilli</taxon>
        <taxon>Lactobacillales</taxon>
        <taxon>Lactobacillaceae</taxon>
        <taxon>Lactobacillus</taxon>
    </lineage>
</organism>
<evidence type="ECO:0000256" key="1">
    <source>
        <dbReference type="ARBA" id="ARBA00022801"/>
    </source>
</evidence>
<accession>I7KP35</accession>
<dbReference type="Proteomes" id="UP000051521">
    <property type="component" value="Unassembled WGS sequence"/>
</dbReference>
<keyword evidence="6" id="KW-1185">Reference proteome</keyword>
<dbReference type="PIRSF" id="PIRSF033091">
    <property type="entry name" value="Pesterase_YhaO"/>
    <property type="match status" value="1"/>
</dbReference>
<dbReference type="PANTHER" id="PTHR30337:SF7">
    <property type="entry name" value="PHOSPHOESTERASE"/>
    <property type="match status" value="1"/>
</dbReference>
<reference evidence="4 6" key="2">
    <citation type="journal article" date="2015" name="Genome Announc.">
        <title>Expanding the biotechnology potential of lactobacilli through comparative genomics of 213 strains and associated genera.</title>
        <authorList>
            <person name="Sun Z."/>
            <person name="Harris H.M."/>
            <person name="McCann A."/>
            <person name="Guo C."/>
            <person name="Argimon S."/>
            <person name="Zhang W."/>
            <person name="Yang X."/>
            <person name="Jeffery I.B."/>
            <person name="Cooney J.C."/>
            <person name="Kagawa T.F."/>
            <person name="Liu W."/>
            <person name="Song Y."/>
            <person name="Salvetti E."/>
            <person name="Wrobel A."/>
            <person name="Rasinkangas P."/>
            <person name="Parkhill J."/>
            <person name="Rea M.C."/>
            <person name="O'Sullivan O."/>
            <person name="Ritari J."/>
            <person name="Douillard F.P."/>
            <person name="Paul Ross R."/>
            <person name="Yang R."/>
            <person name="Briner A.E."/>
            <person name="Felis G.E."/>
            <person name="de Vos W.M."/>
            <person name="Barrangou R."/>
            <person name="Klaenhammer T.R."/>
            <person name="Caufield P.W."/>
            <person name="Cui Y."/>
            <person name="Zhang H."/>
            <person name="O'Toole P.W."/>
        </authorList>
    </citation>
    <scope>NUCLEOTIDE SEQUENCE [LARGE SCALE GENOMIC DNA]</scope>
    <source>
        <strain evidence="4 6">DSM 23908</strain>
    </source>
</reference>
<keyword evidence="1" id="KW-0378">Hydrolase</keyword>
<keyword evidence="3" id="KW-0540">Nuclease</keyword>
<dbReference type="EMBL" id="CAKC01000048">
    <property type="protein sequence ID" value="CCI87094.1"/>
    <property type="molecule type" value="Genomic_DNA"/>
</dbReference>
<sequence>MKFIHLADAHLDSPFHGLSFLPSKAFNRIYQAADQSLAHIIDLAIAEKVDLVLIAGDTFDSNHPSPRSQLFFKTQIERLIAQKIQVVMIFGNHDHMDRSELLIPDSPYFKLLGNREIIERATFVTETGFNYDVVGFSYFNNHITSNKLVDFPSKSSNYTFGLMHAQMKASEASQNVYAPYELNDLVRLNYDYFALGHIHKRSVLSDKPWAVYPGNIQGRHVNELLEKGCYLGEIDETSGKTKLNFVETAPILWQQDAITLIKPLSKADLQTNIIQTLNNTNTTNKKTVFYSLKIIGAEWLSAEETELVTDSTFWQSFSGSLIADSQLVDVRLESGKDTIELDETSKEFFSEALKQVFDDKKIQQILKTWAKKSKLTETLSGDENFLEEVKALTQVKLLHELEGIKDEATED</sequence>
<dbReference type="Proteomes" id="UP000009326">
    <property type="component" value="Unassembled WGS sequence"/>
</dbReference>
<name>I7KP35_9LACO</name>
<dbReference type="PANTHER" id="PTHR30337">
    <property type="entry name" value="COMPONENT OF ATP-DEPENDENT DSDNA EXONUCLEASE"/>
    <property type="match status" value="1"/>
</dbReference>
<gene>
    <name evidence="3" type="ORF">BN52_02355</name>
    <name evidence="4" type="ORF">FC38_GL000291</name>
</gene>
<dbReference type="PATRIC" id="fig|1423751.3.peg.307"/>
<evidence type="ECO:0000313" key="4">
    <source>
        <dbReference type="EMBL" id="KRN12816.1"/>
    </source>
</evidence>
<dbReference type="RefSeq" id="WP_008473218.1">
    <property type="nucleotide sequence ID" value="NZ_AYZO01000011.1"/>
</dbReference>
<evidence type="ECO:0000313" key="6">
    <source>
        <dbReference type="Proteomes" id="UP000051521"/>
    </source>
</evidence>
<dbReference type="AlphaFoldDB" id="I7KP35"/>
<protein>
    <submittedName>
        <fullName evidence="3">Exonuclease SbcCD, D subunit</fullName>
    </submittedName>
    <submittedName>
        <fullName evidence="4">Phosphoesterase</fullName>
    </submittedName>
</protein>
<dbReference type="CDD" id="cd00840">
    <property type="entry name" value="MPP_Mre11_N"/>
    <property type="match status" value="1"/>
</dbReference>